<protein>
    <submittedName>
        <fullName evidence="2">Uncharacterized protein</fullName>
    </submittedName>
</protein>
<sequence length="244" mass="26612">MDPPQSNNSPDPDVSPKTATVPDPKISSVEYFSAGQNAAEGPNTSGRTSEADRSSERRSSVSFASQTTKLNESIASSAEENTTQHSAANNDERRGSQVEPLARKASTSSVKFRQPRNLSLPQGNQKQTDASRIRASSPPPNRPRAQYRESMNPENHPQWHVRDTGLPEKNRQAPVLELDLRGLLLVCSRLASSSVYGNLKHFFGHSSGYTGADPNTCQRVRCQDFRHSLGSLTLARHDAFAASA</sequence>
<accession>A0A084QNG5</accession>
<name>A0A084QNG5_STAC4</name>
<evidence type="ECO:0000256" key="1">
    <source>
        <dbReference type="SAM" id="MobiDB-lite"/>
    </source>
</evidence>
<feature type="compositionally biased region" description="Polar residues" evidence="1">
    <location>
        <begin position="66"/>
        <end position="89"/>
    </location>
</feature>
<feature type="compositionally biased region" description="Low complexity" evidence="1">
    <location>
        <begin position="1"/>
        <end position="16"/>
    </location>
</feature>
<dbReference type="Proteomes" id="UP000028524">
    <property type="component" value="Unassembled WGS sequence"/>
</dbReference>
<evidence type="ECO:0000313" key="2">
    <source>
        <dbReference type="EMBL" id="KFA65500.1"/>
    </source>
</evidence>
<evidence type="ECO:0000313" key="3">
    <source>
        <dbReference type="Proteomes" id="UP000028524"/>
    </source>
</evidence>
<dbReference type="HOGENOM" id="CLU_1138631_0_0_1"/>
<feature type="compositionally biased region" description="Basic and acidic residues" evidence="1">
    <location>
        <begin position="49"/>
        <end position="59"/>
    </location>
</feature>
<dbReference type="STRING" id="1283841.A0A084QNG5"/>
<organism evidence="2 3">
    <name type="scientific">Stachybotrys chlorohalonatus (strain IBT 40285)</name>
    <dbReference type="NCBI Taxonomy" id="1283841"/>
    <lineage>
        <taxon>Eukaryota</taxon>
        <taxon>Fungi</taxon>
        <taxon>Dikarya</taxon>
        <taxon>Ascomycota</taxon>
        <taxon>Pezizomycotina</taxon>
        <taxon>Sordariomycetes</taxon>
        <taxon>Hypocreomycetidae</taxon>
        <taxon>Hypocreales</taxon>
        <taxon>Stachybotryaceae</taxon>
        <taxon>Stachybotrys</taxon>
    </lineage>
</organism>
<proteinExistence type="predicted"/>
<feature type="region of interest" description="Disordered" evidence="1">
    <location>
        <begin position="1"/>
        <end position="158"/>
    </location>
</feature>
<dbReference type="InParanoid" id="A0A084QNG5"/>
<keyword evidence="3" id="KW-1185">Reference proteome</keyword>
<gene>
    <name evidence="2" type="ORF">S40285_09846</name>
</gene>
<reference evidence="2 3" key="1">
    <citation type="journal article" date="2014" name="BMC Genomics">
        <title>Comparative genome sequencing reveals chemotype-specific gene clusters in the toxigenic black mold Stachybotrys.</title>
        <authorList>
            <person name="Semeiks J."/>
            <person name="Borek D."/>
            <person name="Otwinowski Z."/>
            <person name="Grishin N.V."/>
        </authorList>
    </citation>
    <scope>NUCLEOTIDE SEQUENCE [LARGE SCALE GENOMIC DNA]</scope>
    <source>
        <strain evidence="2 3">IBT 40285</strain>
    </source>
</reference>
<dbReference type="EMBL" id="KL660597">
    <property type="protein sequence ID" value="KFA65500.1"/>
    <property type="molecule type" value="Genomic_DNA"/>
</dbReference>
<dbReference type="AlphaFoldDB" id="A0A084QNG5"/>
<feature type="compositionally biased region" description="Polar residues" evidence="1">
    <location>
        <begin position="105"/>
        <end position="128"/>
    </location>
</feature>